<dbReference type="Pfam" id="PF00331">
    <property type="entry name" value="Glyco_hydro_10"/>
    <property type="match status" value="1"/>
</dbReference>
<evidence type="ECO:0000313" key="14">
    <source>
        <dbReference type="EMBL" id="MFG3011685.1"/>
    </source>
</evidence>
<keyword evidence="8 10" id="KW-0624">Polysaccharide degradation</keyword>
<dbReference type="Gene3D" id="2.60.40.290">
    <property type="match status" value="1"/>
</dbReference>
<evidence type="ECO:0000256" key="7">
    <source>
        <dbReference type="ARBA" id="ARBA00023295"/>
    </source>
</evidence>
<dbReference type="Proteomes" id="UP001604267">
    <property type="component" value="Unassembled WGS sequence"/>
</dbReference>
<comment type="caution">
    <text evidence="14">The sequence shown here is derived from an EMBL/GenBank/DDBJ whole genome shotgun (WGS) entry which is preliminary data.</text>
</comment>
<evidence type="ECO:0000256" key="10">
    <source>
        <dbReference type="RuleBase" id="RU361174"/>
    </source>
</evidence>
<keyword evidence="7 10" id="KW-0326">Glycosidase</keyword>
<reference evidence="14 15" key="1">
    <citation type="submission" date="2024-10" db="EMBL/GenBank/DDBJ databases">
        <title>The Natural Products Discovery Center: Release of the First 8490 Sequenced Strains for Exploring Actinobacteria Biosynthetic Diversity.</title>
        <authorList>
            <person name="Kalkreuter E."/>
            <person name="Kautsar S.A."/>
            <person name="Yang D."/>
            <person name="Bader C.D."/>
            <person name="Teijaro C.N."/>
            <person name="Fluegel L."/>
            <person name="Davis C.M."/>
            <person name="Simpson J.R."/>
            <person name="Lauterbach L."/>
            <person name="Steele A.D."/>
            <person name="Gui C."/>
            <person name="Meng S."/>
            <person name="Li G."/>
            <person name="Viehrig K."/>
            <person name="Ye F."/>
            <person name="Su P."/>
            <person name="Kiefer A.F."/>
            <person name="Nichols A."/>
            <person name="Cepeda A.J."/>
            <person name="Yan W."/>
            <person name="Fan B."/>
            <person name="Jiang Y."/>
            <person name="Adhikari A."/>
            <person name="Zheng C.-J."/>
            <person name="Schuster L."/>
            <person name="Cowan T.M."/>
            <person name="Smanski M.J."/>
            <person name="Chevrette M.G."/>
            <person name="De Carvalho L.P.S."/>
            <person name="Shen B."/>
        </authorList>
    </citation>
    <scope>NUCLEOTIDE SEQUENCE [LARGE SCALE GENOMIC DNA]</scope>
    <source>
        <strain evidence="14 15">NPDC048320</strain>
    </source>
</reference>
<feature type="domain" description="CBM2" evidence="12">
    <location>
        <begin position="344"/>
        <end position="445"/>
    </location>
</feature>
<name>A0ABW7B3C7_9ACTN</name>
<proteinExistence type="inferred from homology"/>
<comment type="similarity">
    <text evidence="2 10">Belongs to the glycosyl hydrolase 10 (cellulase F) family.</text>
</comment>
<evidence type="ECO:0000256" key="3">
    <source>
        <dbReference type="ARBA" id="ARBA00022651"/>
    </source>
</evidence>
<dbReference type="InterPro" id="IPR044846">
    <property type="entry name" value="GH10"/>
</dbReference>
<dbReference type="PANTHER" id="PTHR31490:SF88">
    <property type="entry name" value="BETA-XYLANASE"/>
    <property type="match status" value="1"/>
</dbReference>
<feature type="chain" id="PRO_5047424141" description="Beta-xylanase" evidence="11">
    <location>
        <begin position="26"/>
        <end position="445"/>
    </location>
</feature>
<dbReference type="RefSeq" id="WP_392817849.1">
    <property type="nucleotide sequence ID" value="NZ_JBICYV010000006.1"/>
</dbReference>
<evidence type="ECO:0000259" key="12">
    <source>
        <dbReference type="PROSITE" id="PS51173"/>
    </source>
</evidence>
<dbReference type="SUPFAM" id="SSF49384">
    <property type="entry name" value="Carbohydrate-binding domain"/>
    <property type="match status" value="1"/>
</dbReference>
<comment type="catalytic activity">
    <reaction evidence="1 10">
        <text>Endohydrolysis of (1-&gt;4)-beta-D-xylosidic linkages in xylans.</text>
        <dbReference type="EC" id="3.2.1.8"/>
    </reaction>
</comment>
<dbReference type="PROSITE" id="PS51760">
    <property type="entry name" value="GH10_2"/>
    <property type="match status" value="1"/>
</dbReference>
<dbReference type="PRINTS" id="PR00134">
    <property type="entry name" value="GLHYDRLASE10"/>
</dbReference>
<dbReference type="SMART" id="SM00637">
    <property type="entry name" value="CBD_II"/>
    <property type="match status" value="1"/>
</dbReference>
<dbReference type="InterPro" id="IPR008965">
    <property type="entry name" value="CBM2/CBM3_carb-bd_dom_sf"/>
</dbReference>
<evidence type="ECO:0000256" key="9">
    <source>
        <dbReference type="PROSITE-ProRule" id="PRU10061"/>
    </source>
</evidence>
<feature type="active site" description="Nucleophile" evidence="9">
    <location>
        <position position="259"/>
    </location>
</feature>
<feature type="domain" description="GH10" evidence="13">
    <location>
        <begin position="27"/>
        <end position="337"/>
    </location>
</feature>
<dbReference type="InterPro" id="IPR017853">
    <property type="entry name" value="GH"/>
</dbReference>
<dbReference type="Gene3D" id="3.20.20.80">
    <property type="entry name" value="Glycosidases"/>
    <property type="match status" value="1"/>
</dbReference>
<dbReference type="SMART" id="SM00633">
    <property type="entry name" value="Glyco_10"/>
    <property type="match status" value="1"/>
</dbReference>
<accession>A0ABW7B3C7</accession>
<dbReference type="PROSITE" id="PS51173">
    <property type="entry name" value="CBM2"/>
    <property type="match status" value="1"/>
</dbReference>
<dbReference type="InterPro" id="IPR031158">
    <property type="entry name" value="GH10_AS"/>
</dbReference>
<keyword evidence="5 10" id="KW-0378">Hydrolase</keyword>
<protein>
    <recommendedName>
        <fullName evidence="10">Beta-xylanase</fullName>
        <ecNumber evidence="10">3.2.1.8</ecNumber>
    </recommendedName>
</protein>
<dbReference type="EMBL" id="JBICYV010000006">
    <property type="protein sequence ID" value="MFG3011685.1"/>
    <property type="molecule type" value="Genomic_DNA"/>
</dbReference>
<dbReference type="InterPro" id="IPR001919">
    <property type="entry name" value="CBD2"/>
</dbReference>
<dbReference type="InterPro" id="IPR001000">
    <property type="entry name" value="GH10_dom"/>
</dbReference>
<evidence type="ECO:0000256" key="8">
    <source>
        <dbReference type="ARBA" id="ARBA00023326"/>
    </source>
</evidence>
<evidence type="ECO:0000256" key="6">
    <source>
        <dbReference type="ARBA" id="ARBA00023277"/>
    </source>
</evidence>
<feature type="signal peptide" evidence="11">
    <location>
        <begin position="1"/>
        <end position="25"/>
    </location>
</feature>
<dbReference type="Pfam" id="PF00553">
    <property type="entry name" value="CBM_2"/>
    <property type="match status" value="1"/>
</dbReference>
<keyword evidence="15" id="KW-1185">Reference proteome</keyword>
<dbReference type="SUPFAM" id="SSF51445">
    <property type="entry name" value="(Trans)glycosidases"/>
    <property type="match status" value="1"/>
</dbReference>
<keyword evidence="6 10" id="KW-0119">Carbohydrate metabolism</keyword>
<keyword evidence="4 11" id="KW-0732">Signal</keyword>
<keyword evidence="3" id="KW-0858">Xylan degradation</keyword>
<dbReference type="InterPro" id="IPR012291">
    <property type="entry name" value="CBM2_carb-bd_dom_sf"/>
</dbReference>
<dbReference type="PROSITE" id="PS00591">
    <property type="entry name" value="GH10_1"/>
    <property type="match status" value="1"/>
</dbReference>
<evidence type="ECO:0000259" key="13">
    <source>
        <dbReference type="PROSITE" id="PS51760"/>
    </source>
</evidence>
<evidence type="ECO:0000256" key="5">
    <source>
        <dbReference type="ARBA" id="ARBA00022801"/>
    </source>
</evidence>
<dbReference type="PANTHER" id="PTHR31490">
    <property type="entry name" value="GLYCOSYL HYDROLASE"/>
    <property type="match status" value="1"/>
</dbReference>
<evidence type="ECO:0000256" key="11">
    <source>
        <dbReference type="SAM" id="SignalP"/>
    </source>
</evidence>
<sequence length="445" mass="46572">MRSSLRAGVAALVAAVGLATGTAHAADTPLRDLGAAKGKVVGTAVTGSRLTGTYGDITGTQFSAVTPGNAMKWGSVEPARGSFDWTEADQIVAFAQAHHQQVRGHTLVWHSQNPSWLTNGSWTSAQLSDLLHDHIDTEVGRYKGEIAAWDVVNEPFNEDGTYRSTLWYDGLGSGYIASALTWAHAADPDAKLYINDYNVEGVNAKSTALYNLVKSLKQQGVPIDGVGLQAHLILGQVPATLQQNIQRFAGLGVDVAITELDVRMQLPADSTKLARQAADFRSVVAACAAVTRCVNVTVWGFTDDDSWVPSAFPGYGAATPYDENYQPKPAYHAIAEALGGGTTTPPPTGACTAAYSVSSQWNTGFTGQVTISCSGASLSSWKANWTFGAGQQVTQAWNAACTQSGAAVTCTNASYNGSVPDGGSVTFGFNGSWSGSNPVPTVTLG</sequence>
<evidence type="ECO:0000256" key="2">
    <source>
        <dbReference type="ARBA" id="ARBA00007495"/>
    </source>
</evidence>
<dbReference type="EC" id="3.2.1.8" evidence="10"/>
<gene>
    <name evidence="14" type="ORF">ACGFZB_14720</name>
</gene>
<evidence type="ECO:0000313" key="15">
    <source>
        <dbReference type="Proteomes" id="UP001604267"/>
    </source>
</evidence>
<evidence type="ECO:0000256" key="1">
    <source>
        <dbReference type="ARBA" id="ARBA00000681"/>
    </source>
</evidence>
<organism evidence="14 15">
    <name type="scientific">Streptomyces cinerochromogenes</name>
    <dbReference type="NCBI Taxonomy" id="66422"/>
    <lineage>
        <taxon>Bacteria</taxon>
        <taxon>Bacillati</taxon>
        <taxon>Actinomycetota</taxon>
        <taxon>Actinomycetes</taxon>
        <taxon>Kitasatosporales</taxon>
        <taxon>Streptomycetaceae</taxon>
        <taxon>Streptomyces</taxon>
    </lineage>
</organism>
<evidence type="ECO:0000256" key="4">
    <source>
        <dbReference type="ARBA" id="ARBA00022729"/>
    </source>
</evidence>